<dbReference type="AlphaFoldDB" id="A0A916ZZA9"/>
<dbReference type="EMBL" id="BMFJ01000001">
    <property type="protein sequence ID" value="GGE19826.1"/>
    <property type="molecule type" value="Genomic_DNA"/>
</dbReference>
<accession>A0A916ZZA9</accession>
<sequence>MKARAARLLALWHGEGAATPRQVGRMASTHGRPCSCWLCRSHKDVPPRSERGQLPLP</sequence>
<dbReference type="Proteomes" id="UP000612855">
    <property type="component" value="Unassembled WGS sequence"/>
</dbReference>
<keyword evidence="2" id="KW-1185">Reference proteome</keyword>
<reference evidence="2" key="1">
    <citation type="journal article" date="2019" name="Int. J. Syst. Evol. Microbiol.">
        <title>The Global Catalogue of Microorganisms (GCM) 10K type strain sequencing project: providing services to taxonomists for standard genome sequencing and annotation.</title>
        <authorList>
            <consortium name="The Broad Institute Genomics Platform"/>
            <consortium name="The Broad Institute Genome Sequencing Center for Infectious Disease"/>
            <person name="Wu L."/>
            <person name="Ma J."/>
        </authorList>
    </citation>
    <scope>NUCLEOTIDE SEQUENCE [LARGE SCALE GENOMIC DNA]</scope>
    <source>
        <strain evidence="2">CGMCC 1.12664</strain>
    </source>
</reference>
<name>A0A916ZZA9_9RHOB</name>
<organism evidence="1 2">
    <name type="scientific">Primorskyibacter flagellatus</name>
    <dbReference type="NCBI Taxonomy" id="1387277"/>
    <lineage>
        <taxon>Bacteria</taxon>
        <taxon>Pseudomonadati</taxon>
        <taxon>Pseudomonadota</taxon>
        <taxon>Alphaproteobacteria</taxon>
        <taxon>Rhodobacterales</taxon>
        <taxon>Roseobacteraceae</taxon>
        <taxon>Primorskyibacter</taxon>
    </lineage>
</organism>
<comment type="caution">
    <text evidence="1">The sequence shown here is derived from an EMBL/GenBank/DDBJ whole genome shotgun (WGS) entry which is preliminary data.</text>
</comment>
<evidence type="ECO:0000313" key="1">
    <source>
        <dbReference type="EMBL" id="GGE19826.1"/>
    </source>
</evidence>
<proteinExistence type="predicted"/>
<protein>
    <submittedName>
        <fullName evidence="1">Uncharacterized protein</fullName>
    </submittedName>
</protein>
<evidence type="ECO:0000313" key="2">
    <source>
        <dbReference type="Proteomes" id="UP000612855"/>
    </source>
</evidence>
<gene>
    <name evidence="1" type="ORF">GCM10011360_05710</name>
</gene>